<keyword evidence="6 7" id="KW-0472">Membrane</keyword>
<evidence type="ECO:0000256" key="4">
    <source>
        <dbReference type="ARBA" id="ARBA00022692"/>
    </source>
</evidence>
<dbReference type="InterPro" id="IPR000515">
    <property type="entry name" value="MetI-like"/>
</dbReference>
<evidence type="ECO:0000256" key="5">
    <source>
        <dbReference type="ARBA" id="ARBA00022989"/>
    </source>
</evidence>
<dbReference type="SUPFAM" id="SSF161098">
    <property type="entry name" value="MetI-like"/>
    <property type="match status" value="1"/>
</dbReference>
<feature type="transmembrane region" description="Helical" evidence="7">
    <location>
        <begin position="156"/>
        <end position="181"/>
    </location>
</feature>
<dbReference type="PANTHER" id="PTHR30193">
    <property type="entry name" value="ABC TRANSPORTER PERMEASE PROTEIN"/>
    <property type="match status" value="1"/>
</dbReference>
<feature type="transmembrane region" description="Helical" evidence="7">
    <location>
        <begin position="109"/>
        <end position="128"/>
    </location>
</feature>
<proteinExistence type="inferred from homology"/>
<dbReference type="CDD" id="cd06261">
    <property type="entry name" value="TM_PBP2"/>
    <property type="match status" value="1"/>
</dbReference>
<keyword evidence="10" id="KW-1185">Reference proteome</keyword>
<keyword evidence="4 7" id="KW-0812">Transmembrane</keyword>
<dbReference type="OrthoDB" id="9787541at2"/>
<evidence type="ECO:0000313" key="10">
    <source>
        <dbReference type="Proteomes" id="UP000030401"/>
    </source>
</evidence>
<dbReference type="STRING" id="1385512.N784_08330"/>
<evidence type="ECO:0000256" key="2">
    <source>
        <dbReference type="ARBA" id="ARBA00022448"/>
    </source>
</evidence>
<feature type="transmembrane region" description="Helical" evidence="7">
    <location>
        <begin position="202"/>
        <end position="223"/>
    </location>
</feature>
<feature type="domain" description="ABC transmembrane type-1" evidence="8">
    <location>
        <begin position="71"/>
        <end position="283"/>
    </location>
</feature>
<dbReference type="InterPro" id="IPR035906">
    <property type="entry name" value="MetI-like_sf"/>
</dbReference>
<keyword evidence="3" id="KW-1003">Cell membrane</keyword>
<dbReference type="EMBL" id="AVPG01000020">
    <property type="protein sequence ID" value="KGX85661.1"/>
    <property type="molecule type" value="Genomic_DNA"/>
</dbReference>
<dbReference type="AlphaFoldDB" id="A0A0A5FXW4"/>
<feature type="transmembrane region" description="Helical" evidence="7">
    <location>
        <begin position="262"/>
        <end position="287"/>
    </location>
</feature>
<dbReference type="GO" id="GO:0005886">
    <property type="term" value="C:plasma membrane"/>
    <property type="evidence" value="ECO:0007669"/>
    <property type="project" value="UniProtKB-SubCell"/>
</dbReference>
<evidence type="ECO:0000256" key="7">
    <source>
        <dbReference type="RuleBase" id="RU363032"/>
    </source>
</evidence>
<dbReference type="PROSITE" id="PS50928">
    <property type="entry name" value="ABC_TM1"/>
    <property type="match status" value="1"/>
</dbReference>
<feature type="transmembrane region" description="Helical" evidence="7">
    <location>
        <begin position="12"/>
        <end position="30"/>
    </location>
</feature>
<reference evidence="9 10" key="1">
    <citation type="submission" date="2013-08" db="EMBL/GenBank/DDBJ databases">
        <authorList>
            <person name="Huang J."/>
            <person name="Wang G."/>
        </authorList>
    </citation>
    <scope>NUCLEOTIDE SEQUENCE [LARGE SCALE GENOMIC DNA]</scope>
    <source>
        <strain evidence="9 10">JSM 072002</strain>
    </source>
</reference>
<dbReference type="GO" id="GO:0055085">
    <property type="term" value="P:transmembrane transport"/>
    <property type="evidence" value="ECO:0007669"/>
    <property type="project" value="InterPro"/>
</dbReference>
<organism evidence="9 10">
    <name type="scientific">Pontibacillus litoralis JSM 072002</name>
    <dbReference type="NCBI Taxonomy" id="1385512"/>
    <lineage>
        <taxon>Bacteria</taxon>
        <taxon>Bacillati</taxon>
        <taxon>Bacillota</taxon>
        <taxon>Bacilli</taxon>
        <taxon>Bacillales</taxon>
        <taxon>Bacillaceae</taxon>
        <taxon>Pontibacillus</taxon>
    </lineage>
</organism>
<dbReference type="PANTHER" id="PTHR30193:SF37">
    <property type="entry name" value="INNER MEMBRANE ABC TRANSPORTER PERMEASE PROTEIN YCJO"/>
    <property type="match status" value="1"/>
</dbReference>
<evidence type="ECO:0000256" key="1">
    <source>
        <dbReference type="ARBA" id="ARBA00004651"/>
    </source>
</evidence>
<dbReference type="InterPro" id="IPR051393">
    <property type="entry name" value="ABC_transporter_permease"/>
</dbReference>
<comment type="subcellular location">
    <subcellularLocation>
        <location evidence="1 7">Cell membrane</location>
        <topology evidence="1 7">Multi-pass membrane protein</topology>
    </subcellularLocation>
</comment>
<name>A0A0A5FXW4_9BACI</name>
<dbReference type="Pfam" id="PF00528">
    <property type="entry name" value="BPD_transp_1"/>
    <property type="match status" value="1"/>
</dbReference>
<dbReference type="Proteomes" id="UP000030401">
    <property type="component" value="Unassembled WGS sequence"/>
</dbReference>
<gene>
    <name evidence="9" type="ORF">N784_08330</name>
</gene>
<dbReference type="Gene3D" id="1.10.3720.10">
    <property type="entry name" value="MetI-like"/>
    <property type="match status" value="1"/>
</dbReference>
<keyword evidence="5 7" id="KW-1133">Transmembrane helix</keyword>
<sequence>MFKKQTLKVNMYGYLFLLPALIFLILFTYYPTLLSIHDSFYLKDNLRPEGAFVGLDNYKYLLQDDVFQKVLWNNLIFAIGTVPTSIMLAMFMAVKLNKVTRINQWMKTSYFYPTVIPLVAVANIWLFIYQPDFGLYTRFADFFGLPDIPWLQSELWVMPAMIILTIWKEAGFFMIFFLAGLQNIPNHIYESASMEGASNGYVFRKLTFPLLMPTTLFVFIIALTNSVKTVDHIFVMTEGGPNNASNLILYYIYQNRFTFGDIGIAATASVILIVVLLAISLINFFVLDRKIHY</sequence>
<dbReference type="RefSeq" id="WP_036835189.1">
    <property type="nucleotide sequence ID" value="NZ_AVPG01000020.1"/>
</dbReference>
<accession>A0A0A5FXW4</accession>
<comment type="caution">
    <text evidence="9">The sequence shown here is derived from an EMBL/GenBank/DDBJ whole genome shotgun (WGS) entry which is preliminary data.</text>
</comment>
<dbReference type="eggNOG" id="COG1175">
    <property type="taxonomic scope" value="Bacteria"/>
</dbReference>
<evidence type="ECO:0000259" key="8">
    <source>
        <dbReference type="PROSITE" id="PS50928"/>
    </source>
</evidence>
<evidence type="ECO:0000313" key="9">
    <source>
        <dbReference type="EMBL" id="KGX85661.1"/>
    </source>
</evidence>
<protein>
    <submittedName>
        <fullName evidence="9">ABC transporter permease</fullName>
    </submittedName>
</protein>
<evidence type="ECO:0000256" key="3">
    <source>
        <dbReference type="ARBA" id="ARBA00022475"/>
    </source>
</evidence>
<comment type="similarity">
    <text evidence="7">Belongs to the binding-protein-dependent transport system permease family.</text>
</comment>
<keyword evidence="2 7" id="KW-0813">Transport</keyword>
<evidence type="ECO:0000256" key="6">
    <source>
        <dbReference type="ARBA" id="ARBA00023136"/>
    </source>
</evidence>
<feature type="transmembrane region" description="Helical" evidence="7">
    <location>
        <begin position="75"/>
        <end position="97"/>
    </location>
</feature>